<reference evidence="1 2" key="1">
    <citation type="submission" date="2019-11" db="EMBL/GenBank/DDBJ databases">
        <title>Eggerthellaceae novel genus isolated from the rectal contents of marmort.</title>
        <authorList>
            <person name="Zhang G."/>
        </authorList>
    </citation>
    <scope>NUCLEOTIDE SEQUENCE [LARGE SCALE GENOMIC DNA]</scope>
    <source>
        <strain evidence="2">zg-886</strain>
    </source>
</reference>
<dbReference type="InterPro" id="IPR001226">
    <property type="entry name" value="Flavodoxin_CS"/>
</dbReference>
<protein>
    <recommendedName>
        <fullName evidence="3">Flavodoxin domain-containing protein</fullName>
    </recommendedName>
</protein>
<sequence>MNGAIVYCSQTGFTEKYARWLAEDLGWEAVAYADRGSVDVAALDVLVFCSWFHAASIKGAAWAKQAMAQHPDVHAVVLATGATPPPDSGWSSEDEIEQAFCRTFPEEECPNLPHFYCHGGFDFDRLGAIDKVAMRLFFRMLGKNAEHDPKAREMLDIMREGFDGTSRECLKPVLEHIEGFGKH</sequence>
<keyword evidence="2" id="KW-1185">Reference proteome</keyword>
<accession>A0ABX0IJD1</accession>
<organism evidence="1 2">
    <name type="scientific">Xiamenia xianingshaonis</name>
    <dbReference type="NCBI Taxonomy" id="2682776"/>
    <lineage>
        <taxon>Bacteria</taxon>
        <taxon>Bacillati</taxon>
        <taxon>Actinomycetota</taxon>
        <taxon>Coriobacteriia</taxon>
        <taxon>Eggerthellales</taxon>
        <taxon>Eggerthellaceae</taxon>
        <taxon>Xiamenia</taxon>
    </lineage>
</organism>
<evidence type="ECO:0000313" key="2">
    <source>
        <dbReference type="Proteomes" id="UP000636394"/>
    </source>
</evidence>
<gene>
    <name evidence="1" type="ORF">GMI68_02035</name>
</gene>
<comment type="caution">
    <text evidence="1">The sequence shown here is derived from an EMBL/GenBank/DDBJ whole genome shotgun (WGS) entry which is preliminary data.</text>
</comment>
<evidence type="ECO:0008006" key="3">
    <source>
        <dbReference type="Google" id="ProtNLM"/>
    </source>
</evidence>
<dbReference type="Proteomes" id="UP000636394">
    <property type="component" value="Unassembled WGS sequence"/>
</dbReference>
<dbReference type="InterPro" id="IPR029039">
    <property type="entry name" value="Flavoprotein-like_sf"/>
</dbReference>
<dbReference type="RefSeq" id="WP_166338503.1">
    <property type="nucleotide sequence ID" value="NZ_WPCR01000002.1"/>
</dbReference>
<dbReference type="SUPFAM" id="SSF52218">
    <property type="entry name" value="Flavoproteins"/>
    <property type="match status" value="1"/>
</dbReference>
<evidence type="ECO:0000313" key="1">
    <source>
        <dbReference type="EMBL" id="NHM13560.1"/>
    </source>
</evidence>
<name>A0ABX0IJD1_9ACTN</name>
<dbReference type="PROSITE" id="PS00201">
    <property type="entry name" value="FLAVODOXIN"/>
    <property type="match status" value="1"/>
</dbReference>
<proteinExistence type="predicted"/>
<dbReference type="EMBL" id="WPCR01000002">
    <property type="protein sequence ID" value="NHM13560.1"/>
    <property type="molecule type" value="Genomic_DNA"/>
</dbReference>